<evidence type="ECO:0000256" key="1">
    <source>
        <dbReference type="ARBA" id="ARBA00022737"/>
    </source>
</evidence>
<dbReference type="Pfam" id="PF12796">
    <property type="entry name" value="Ank_2"/>
    <property type="match status" value="1"/>
</dbReference>
<dbReference type="OrthoDB" id="9995210at2759"/>
<keyword evidence="2 3" id="KW-0040">ANK repeat</keyword>
<dbReference type="SMART" id="SM00248">
    <property type="entry name" value="ANK"/>
    <property type="match status" value="2"/>
</dbReference>
<keyword evidence="1" id="KW-0677">Repeat</keyword>
<feature type="region of interest" description="Disordered" evidence="5">
    <location>
        <begin position="72"/>
        <end position="167"/>
    </location>
</feature>
<dbReference type="InterPro" id="IPR002110">
    <property type="entry name" value="Ankyrin_rpt"/>
</dbReference>
<comment type="caution">
    <text evidence="6">The sequence shown here is derived from an EMBL/GenBank/DDBJ whole genome shotgun (WGS) entry which is preliminary data.</text>
</comment>
<feature type="compositionally biased region" description="Low complexity" evidence="5">
    <location>
        <begin position="72"/>
        <end position="91"/>
    </location>
</feature>
<keyword evidence="4" id="KW-0175">Coiled coil</keyword>
<dbReference type="SUPFAM" id="SSF48403">
    <property type="entry name" value="Ankyrin repeat"/>
    <property type="match status" value="1"/>
</dbReference>
<feature type="compositionally biased region" description="Low complexity" evidence="5">
    <location>
        <begin position="102"/>
        <end position="118"/>
    </location>
</feature>
<dbReference type="Gene3D" id="1.25.40.20">
    <property type="entry name" value="Ankyrin repeat-containing domain"/>
    <property type="match status" value="1"/>
</dbReference>
<feature type="compositionally biased region" description="Polar residues" evidence="5">
    <location>
        <begin position="155"/>
        <end position="167"/>
    </location>
</feature>
<reference evidence="6" key="1">
    <citation type="submission" date="2020-06" db="EMBL/GenBank/DDBJ databases">
        <authorList>
            <consortium name="Plant Systems Biology data submission"/>
        </authorList>
    </citation>
    <scope>NUCLEOTIDE SEQUENCE</scope>
    <source>
        <strain evidence="6">D6</strain>
    </source>
</reference>
<evidence type="ECO:0000256" key="2">
    <source>
        <dbReference type="ARBA" id="ARBA00023043"/>
    </source>
</evidence>
<dbReference type="InterPro" id="IPR036770">
    <property type="entry name" value="Ankyrin_rpt-contain_sf"/>
</dbReference>
<sequence length="369" mass="41709">MATTTAQTLVCCEPKDRTSISTAATDNTSLPDVEDYSEASEIIEEDLVEFDELEKDLLLCYDEKRKIKRQNSLLSVSTSSDSSTKSGSLRSTRSENRRSSRSSRSPKPNRSPKPTRSPRVQRSATATSVLSREQDRRVKLRMRRALTLESAPVPKQSTEAESVEASHQTPAECLREVLHGVCDSALKSETWEKKFTAITPDRLAGYTEKATHAIRSDQLSAVKQLHGQGISFDTCNQHGESMIHFACRSGQLEIIKFLVDDAKVPLRVRDDAGRTPLHDLCWTNKPDFGLMKYILSQAPELLFIKDKRGFTAFQYIPQGICEQWCQFLRDEQAFLLHQVKESAYHNARHQLDDAQERLQALMKRAASFD</sequence>
<accession>A0A9N8H3Z5</accession>
<evidence type="ECO:0000256" key="4">
    <source>
        <dbReference type="SAM" id="Coils"/>
    </source>
</evidence>
<feature type="repeat" description="ANK" evidence="3">
    <location>
        <begin position="238"/>
        <end position="260"/>
    </location>
</feature>
<gene>
    <name evidence="6" type="ORF">SEMRO_100_G051330.1</name>
</gene>
<dbReference type="PROSITE" id="PS50297">
    <property type="entry name" value="ANK_REP_REGION"/>
    <property type="match status" value="1"/>
</dbReference>
<keyword evidence="7" id="KW-1185">Reference proteome</keyword>
<dbReference type="PANTHER" id="PTHR24126">
    <property type="entry name" value="ANKYRIN REPEAT, PH AND SEC7 DOMAIN CONTAINING PROTEIN SECG-RELATED"/>
    <property type="match status" value="1"/>
</dbReference>
<dbReference type="AlphaFoldDB" id="A0A9N8H3Z5"/>
<dbReference type="PANTHER" id="PTHR24126:SF14">
    <property type="entry name" value="ANK_REP_REGION DOMAIN-CONTAINING PROTEIN"/>
    <property type="match status" value="1"/>
</dbReference>
<protein>
    <submittedName>
        <fullName evidence="6">ANK</fullName>
    </submittedName>
</protein>
<evidence type="ECO:0000313" key="6">
    <source>
        <dbReference type="EMBL" id="CAB9501128.1"/>
    </source>
</evidence>
<dbReference type="Proteomes" id="UP001153069">
    <property type="component" value="Unassembled WGS sequence"/>
</dbReference>
<dbReference type="PROSITE" id="PS50088">
    <property type="entry name" value="ANK_REPEAT"/>
    <property type="match status" value="1"/>
</dbReference>
<feature type="compositionally biased region" description="Polar residues" evidence="5">
    <location>
        <begin position="120"/>
        <end position="131"/>
    </location>
</feature>
<proteinExistence type="predicted"/>
<evidence type="ECO:0000256" key="5">
    <source>
        <dbReference type="SAM" id="MobiDB-lite"/>
    </source>
</evidence>
<name>A0A9N8H3Z5_9STRA</name>
<evidence type="ECO:0000256" key="3">
    <source>
        <dbReference type="PROSITE-ProRule" id="PRU00023"/>
    </source>
</evidence>
<evidence type="ECO:0000313" key="7">
    <source>
        <dbReference type="Proteomes" id="UP001153069"/>
    </source>
</evidence>
<dbReference type="EMBL" id="CAICTM010000099">
    <property type="protein sequence ID" value="CAB9501128.1"/>
    <property type="molecule type" value="Genomic_DNA"/>
</dbReference>
<organism evidence="6 7">
    <name type="scientific">Seminavis robusta</name>
    <dbReference type="NCBI Taxonomy" id="568900"/>
    <lineage>
        <taxon>Eukaryota</taxon>
        <taxon>Sar</taxon>
        <taxon>Stramenopiles</taxon>
        <taxon>Ochrophyta</taxon>
        <taxon>Bacillariophyta</taxon>
        <taxon>Bacillariophyceae</taxon>
        <taxon>Bacillariophycidae</taxon>
        <taxon>Naviculales</taxon>
        <taxon>Naviculaceae</taxon>
        <taxon>Seminavis</taxon>
    </lineage>
</organism>
<feature type="coiled-coil region" evidence="4">
    <location>
        <begin position="337"/>
        <end position="364"/>
    </location>
</feature>